<dbReference type="InterPro" id="IPR023372">
    <property type="entry name" value="Rest_endonuc_II_EcoRII_N"/>
</dbReference>
<dbReference type="Gene3D" id="2.40.330.10">
    <property type="entry name" value="DNA-binding pseudobarrel domain"/>
    <property type="match status" value="1"/>
</dbReference>
<keyword evidence="3" id="KW-0378">Hydrolase</keyword>
<keyword evidence="3" id="KW-0540">Nuclease</keyword>
<dbReference type="SUPFAM" id="SSF101936">
    <property type="entry name" value="DNA-binding pseudobarrel domain"/>
    <property type="match status" value="1"/>
</dbReference>
<feature type="domain" description="Restriction endonuclease type II EcoRII C-terminal" evidence="1">
    <location>
        <begin position="226"/>
        <end position="390"/>
    </location>
</feature>
<dbReference type="Pfam" id="PF09019">
    <property type="entry name" value="EcoRII-C"/>
    <property type="match status" value="1"/>
</dbReference>
<reference evidence="3 4" key="1">
    <citation type="submission" date="2024-06" db="EMBL/GenBank/DDBJ databases">
        <authorList>
            <person name="Steensen K."/>
            <person name="Seneca J."/>
            <person name="Bartlau N."/>
            <person name="Yu A.X."/>
            <person name="Polz M.F."/>
        </authorList>
    </citation>
    <scope>NUCLEOTIDE SEQUENCE [LARGE SCALE GENOMIC DNA]</scope>
    <source>
        <strain evidence="3 4">1F146</strain>
    </source>
</reference>
<keyword evidence="3" id="KW-0255">Endonuclease</keyword>
<dbReference type="RefSeq" id="WP_343377216.1">
    <property type="nucleotide sequence ID" value="NZ_JBGOOF010000041.1"/>
</dbReference>
<keyword evidence="4" id="KW-1185">Reference proteome</keyword>
<feature type="domain" description="Restriction endonuclease type II EcoRII N-terminal" evidence="2">
    <location>
        <begin position="15"/>
        <end position="159"/>
    </location>
</feature>
<dbReference type="CDD" id="cd22322">
    <property type="entry name" value="EcoRII-like"/>
    <property type="match status" value="1"/>
</dbReference>
<accession>A0ABV4MN75</accession>
<name>A0ABV4MN75_9VIBR</name>
<dbReference type="Gene3D" id="3.40.91.80">
    <property type="match status" value="1"/>
</dbReference>
<organism evidence="3 4">
    <name type="scientific">Vibrio bivalvicida</name>
    <dbReference type="NCBI Taxonomy" id="1276888"/>
    <lineage>
        <taxon>Bacteria</taxon>
        <taxon>Pseudomonadati</taxon>
        <taxon>Pseudomonadota</taxon>
        <taxon>Gammaproteobacteria</taxon>
        <taxon>Vibrionales</taxon>
        <taxon>Vibrionaceae</taxon>
        <taxon>Vibrio</taxon>
        <taxon>Vibrio oreintalis group</taxon>
    </lineage>
</organism>
<comment type="caution">
    <text evidence="3">The sequence shown here is derived from an EMBL/GenBank/DDBJ whole genome shotgun (WGS) entry which is preliminary data.</text>
</comment>
<dbReference type="InterPro" id="IPR038365">
    <property type="entry name" value="EcoRII_C_sf"/>
</dbReference>
<sequence length="398" mass="45485">MSDFRSWLSDKVSDSWLVYIKRLSANDTGATGGHQVGVYIPKEVMNTLFPSIDRTDVENPDYELTAKIMSHSFPAQRVRAIYYNGKFFGKTRNEKRITRWGGKNSPLQDVENTGSLAIFSFHKDSHDSDLTEVWVCRSVEDEEELESMIGEVLPGYTLFGPGSSILGGFAVSYDWKSGEYPIPDEWHVSFPSGAEIIDYLPNIFRFTVAGADKQLLERRDAEYSLFRKVEEIHVLDKVREGFDSVDDFIRLANSVSNRRKSRSGRSLEIHLENIFTEEGLVTFDTQSVTENNKKPDFLFPSGEAYHNLSYPAEKLRMLAVKTTCKDRWRQVLNEANRIDNIHLFTLQEGVSLNQFGEMTAAGVQLVVPEPLHKCYPKDIREELMSLNDFIRETKGLYC</sequence>
<dbReference type="EMBL" id="JBGOOS010000041">
    <property type="protein sequence ID" value="MEZ8211024.1"/>
    <property type="molecule type" value="Genomic_DNA"/>
</dbReference>
<dbReference type="Proteomes" id="UP001569151">
    <property type="component" value="Unassembled WGS sequence"/>
</dbReference>
<dbReference type="GO" id="GO:0004519">
    <property type="term" value="F:endonuclease activity"/>
    <property type="evidence" value="ECO:0007669"/>
    <property type="project" value="UniProtKB-KW"/>
</dbReference>
<evidence type="ECO:0000313" key="3">
    <source>
        <dbReference type="EMBL" id="MEZ8211024.1"/>
    </source>
</evidence>
<dbReference type="InterPro" id="IPR011335">
    <property type="entry name" value="Restrct_endonuc-II-like"/>
</dbReference>
<dbReference type="Pfam" id="PF09217">
    <property type="entry name" value="EcoRII-N"/>
    <property type="match status" value="1"/>
</dbReference>
<dbReference type="InterPro" id="IPR015109">
    <property type="entry name" value="Restrct_endonuc_II_EcoRII_C"/>
</dbReference>
<dbReference type="SUPFAM" id="SSF52980">
    <property type="entry name" value="Restriction endonuclease-like"/>
    <property type="match status" value="1"/>
</dbReference>
<dbReference type="CDD" id="cd10016">
    <property type="entry name" value="EcoRII_N"/>
    <property type="match status" value="1"/>
</dbReference>
<evidence type="ECO:0000313" key="4">
    <source>
        <dbReference type="Proteomes" id="UP001569151"/>
    </source>
</evidence>
<evidence type="ECO:0000259" key="2">
    <source>
        <dbReference type="Pfam" id="PF09217"/>
    </source>
</evidence>
<protein>
    <submittedName>
        <fullName evidence="3">Type II restriction endonuclease</fullName>
    </submittedName>
</protein>
<dbReference type="InterPro" id="IPR015300">
    <property type="entry name" value="DNA-bd_pseudobarrel_sf"/>
</dbReference>
<proteinExistence type="predicted"/>
<evidence type="ECO:0000259" key="1">
    <source>
        <dbReference type="Pfam" id="PF09019"/>
    </source>
</evidence>
<gene>
    <name evidence="3" type="ORF">ACED39_19845</name>
</gene>